<reference evidence="1" key="2">
    <citation type="submission" date="2015-06" db="UniProtKB">
        <authorList>
            <consortium name="EnsemblProtists"/>
        </authorList>
    </citation>
    <scope>IDENTIFICATION</scope>
    <source>
        <strain evidence="1">Emoy2</strain>
    </source>
</reference>
<organism evidence="1 2">
    <name type="scientific">Hyaloperonospora arabidopsidis (strain Emoy2)</name>
    <name type="common">Downy mildew agent</name>
    <name type="synonym">Peronospora arabidopsidis</name>
    <dbReference type="NCBI Taxonomy" id="559515"/>
    <lineage>
        <taxon>Eukaryota</taxon>
        <taxon>Sar</taxon>
        <taxon>Stramenopiles</taxon>
        <taxon>Oomycota</taxon>
        <taxon>Peronosporomycetes</taxon>
        <taxon>Peronosporales</taxon>
        <taxon>Peronosporaceae</taxon>
        <taxon>Hyaloperonospora</taxon>
    </lineage>
</organism>
<reference evidence="2" key="1">
    <citation type="journal article" date="2010" name="Science">
        <title>Signatures of adaptation to obligate biotrophy in the Hyaloperonospora arabidopsidis genome.</title>
        <authorList>
            <person name="Baxter L."/>
            <person name="Tripathy S."/>
            <person name="Ishaque N."/>
            <person name="Boot N."/>
            <person name="Cabral A."/>
            <person name="Kemen E."/>
            <person name="Thines M."/>
            <person name="Ah-Fong A."/>
            <person name="Anderson R."/>
            <person name="Badejoko W."/>
            <person name="Bittner-Eddy P."/>
            <person name="Boore J.L."/>
            <person name="Chibucos M.C."/>
            <person name="Coates M."/>
            <person name="Dehal P."/>
            <person name="Delehaunty K."/>
            <person name="Dong S."/>
            <person name="Downton P."/>
            <person name="Dumas B."/>
            <person name="Fabro G."/>
            <person name="Fronick C."/>
            <person name="Fuerstenberg S.I."/>
            <person name="Fulton L."/>
            <person name="Gaulin E."/>
            <person name="Govers F."/>
            <person name="Hughes L."/>
            <person name="Humphray S."/>
            <person name="Jiang R.H."/>
            <person name="Judelson H."/>
            <person name="Kamoun S."/>
            <person name="Kyung K."/>
            <person name="Meijer H."/>
            <person name="Minx P."/>
            <person name="Morris P."/>
            <person name="Nelson J."/>
            <person name="Phuntumart V."/>
            <person name="Qutob D."/>
            <person name="Rehmany A."/>
            <person name="Rougon-Cardoso A."/>
            <person name="Ryden P."/>
            <person name="Torto-Alalibo T."/>
            <person name="Studholme D."/>
            <person name="Wang Y."/>
            <person name="Win J."/>
            <person name="Wood J."/>
            <person name="Clifton S.W."/>
            <person name="Rogers J."/>
            <person name="Van den Ackerveken G."/>
            <person name="Jones J.D."/>
            <person name="McDowell J.M."/>
            <person name="Beynon J."/>
            <person name="Tyler B.M."/>
        </authorList>
    </citation>
    <scope>NUCLEOTIDE SEQUENCE [LARGE SCALE GENOMIC DNA]</scope>
    <source>
        <strain evidence="2">Emoy2</strain>
    </source>
</reference>
<dbReference type="HOGENOM" id="CLU_2946576_0_0_1"/>
<evidence type="ECO:0000313" key="2">
    <source>
        <dbReference type="Proteomes" id="UP000011713"/>
    </source>
</evidence>
<dbReference type="Proteomes" id="UP000011713">
    <property type="component" value="Unassembled WGS sequence"/>
</dbReference>
<accession>M4B3H8</accession>
<dbReference type="InParanoid" id="M4B3H8"/>
<proteinExistence type="predicted"/>
<dbReference type="VEuPathDB" id="FungiDB:HpaG800827"/>
<dbReference type="AlphaFoldDB" id="M4B3H8"/>
<name>M4B3H8_HYAAE</name>
<dbReference type="EnsemblProtists" id="HpaT800827">
    <property type="protein sequence ID" value="HpaP800827"/>
    <property type="gene ID" value="HpaG800827"/>
</dbReference>
<dbReference type="EMBL" id="JH598179">
    <property type="status" value="NOT_ANNOTATED_CDS"/>
    <property type="molecule type" value="Genomic_DNA"/>
</dbReference>
<protein>
    <submittedName>
        <fullName evidence="1">Uncharacterized protein</fullName>
    </submittedName>
</protein>
<sequence length="60" mass="6627">MRVLKPHNQVLTVNRGCTAPIKAGCLSTFSSLTLQAGYTAEVWSCRNCENSTNHHKHGEK</sequence>
<keyword evidence="2" id="KW-1185">Reference proteome</keyword>
<evidence type="ECO:0000313" key="1">
    <source>
        <dbReference type="EnsemblProtists" id="HpaP800827"/>
    </source>
</evidence>